<accession>E3MEX8</accession>
<dbReference type="RefSeq" id="XP_003105221.2">
    <property type="nucleotide sequence ID" value="XM_003105173.2"/>
</dbReference>
<sequence length="149" mass="16703">MSSVRASAAGNRPMKMSKNEKENKEMKKKNKKQKTETNDSSYSSIISNDSDVIWIPEDSDIQTPENPKLLTKTERAVILETRDLMVNFGATDGENEDNLEGALIKLEEFLGTSKLEYEAIDTLTNDLLKDIDNLAVELSELDGIFVSKE</sequence>
<dbReference type="EMBL" id="DS268440">
    <property type="protein sequence ID" value="EFP00682.1"/>
    <property type="molecule type" value="Genomic_DNA"/>
</dbReference>
<dbReference type="HOGENOM" id="CLU_1898080_0_0_1"/>
<organism evidence="3">
    <name type="scientific">Caenorhabditis remanei</name>
    <name type="common">Caenorhabditis vulgaris</name>
    <dbReference type="NCBI Taxonomy" id="31234"/>
    <lineage>
        <taxon>Eukaryota</taxon>
        <taxon>Metazoa</taxon>
        <taxon>Ecdysozoa</taxon>
        <taxon>Nematoda</taxon>
        <taxon>Chromadorea</taxon>
        <taxon>Rhabditida</taxon>
        <taxon>Rhabditina</taxon>
        <taxon>Rhabditomorpha</taxon>
        <taxon>Rhabditoidea</taxon>
        <taxon>Rhabditidae</taxon>
        <taxon>Peloderinae</taxon>
        <taxon>Caenorhabditis</taxon>
    </lineage>
</organism>
<dbReference type="OrthoDB" id="10345936at2759"/>
<dbReference type="eggNOG" id="ENOG502TISY">
    <property type="taxonomic scope" value="Eukaryota"/>
</dbReference>
<proteinExistence type="predicted"/>
<dbReference type="AlphaFoldDB" id="E3MEX8"/>
<evidence type="ECO:0000256" key="1">
    <source>
        <dbReference type="SAM" id="MobiDB-lite"/>
    </source>
</evidence>
<keyword evidence="3" id="KW-1185">Reference proteome</keyword>
<protein>
    <submittedName>
        <fullName evidence="2">Uncharacterized protein</fullName>
    </submittedName>
</protein>
<dbReference type="InParanoid" id="E3MEX8"/>
<dbReference type="CTD" id="9816263"/>
<dbReference type="OMA" id="IWIPEDS"/>
<gene>
    <name evidence="2" type="ORF">CRE_21223</name>
</gene>
<dbReference type="KEGG" id="crq:GCK72_021964"/>
<evidence type="ECO:0000313" key="2">
    <source>
        <dbReference type="EMBL" id="EFP00682.1"/>
    </source>
</evidence>
<evidence type="ECO:0000313" key="3">
    <source>
        <dbReference type="Proteomes" id="UP000008281"/>
    </source>
</evidence>
<dbReference type="Proteomes" id="UP000008281">
    <property type="component" value="Unassembled WGS sequence"/>
</dbReference>
<reference evidence="2" key="1">
    <citation type="submission" date="2007-07" db="EMBL/GenBank/DDBJ databases">
        <title>PCAP assembly of the Caenorhabditis remanei genome.</title>
        <authorList>
            <consortium name="The Caenorhabditis remanei Sequencing Consortium"/>
            <person name="Wilson R.K."/>
        </authorList>
    </citation>
    <scope>NUCLEOTIDE SEQUENCE [LARGE SCALE GENOMIC DNA]</scope>
    <source>
        <strain evidence="2">PB4641</strain>
    </source>
</reference>
<dbReference type="GeneID" id="9816263"/>
<feature type="region of interest" description="Disordered" evidence="1">
    <location>
        <begin position="1"/>
        <end position="43"/>
    </location>
</feature>
<name>E3MEX8_CAERE</name>